<dbReference type="FunFam" id="1.10.510.10:FF:000408">
    <property type="entry name" value="Serine/threonine-protein kinase SSN3"/>
    <property type="match status" value="1"/>
</dbReference>
<dbReference type="KEGG" id="erc:Ecym_2540"/>
<evidence type="ECO:0000313" key="24">
    <source>
        <dbReference type="Proteomes" id="UP000006790"/>
    </source>
</evidence>
<dbReference type="GO" id="GO:0005524">
    <property type="term" value="F:ATP binding"/>
    <property type="evidence" value="ECO:0007669"/>
    <property type="project" value="UniProtKB-KW"/>
</dbReference>
<dbReference type="CDD" id="cd07842">
    <property type="entry name" value="STKc_CDK8_like"/>
    <property type="match status" value="1"/>
</dbReference>
<keyword evidence="5" id="KW-0678">Repressor</keyword>
<comment type="similarity">
    <text evidence="2">Belongs to the protein kinase superfamily. CMGC Ser/Thr protein kinase family. CDC2/CDKX subfamily.</text>
</comment>
<dbReference type="InParanoid" id="G8JQA2"/>
<feature type="compositionally biased region" description="Low complexity" evidence="21">
    <location>
        <begin position="551"/>
        <end position="561"/>
    </location>
</feature>
<dbReference type="eggNOG" id="KOG0666">
    <property type="taxonomic scope" value="Eukaryota"/>
</dbReference>
<feature type="compositionally biased region" description="Polar residues" evidence="21">
    <location>
        <begin position="37"/>
        <end position="47"/>
    </location>
</feature>
<dbReference type="GO" id="GO:0070481">
    <property type="term" value="P:nuclear-transcribed mRNA catabolic process, non-stop decay"/>
    <property type="evidence" value="ECO:0007669"/>
    <property type="project" value="EnsemblFungi"/>
</dbReference>
<dbReference type="GO" id="GO:0000122">
    <property type="term" value="P:negative regulation of transcription by RNA polymerase II"/>
    <property type="evidence" value="ECO:0007669"/>
    <property type="project" value="EnsemblFungi"/>
</dbReference>
<evidence type="ECO:0000256" key="12">
    <source>
        <dbReference type="ARBA" id="ARBA00022842"/>
    </source>
</evidence>
<dbReference type="PROSITE" id="PS00108">
    <property type="entry name" value="PROTEIN_KINASE_ST"/>
    <property type="match status" value="1"/>
</dbReference>
<keyword evidence="13" id="KW-0805">Transcription regulation</keyword>
<evidence type="ECO:0000256" key="3">
    <source>
        <dbReference type="ARBA" id="ARBA00012409"/>
    </source>
</evidence>
<dbReference type="FunCoup" id="G8JQA2">
    <property type="interactions" value="1111"/>
</dbReference>
<dbReference type="GO" id="GO:0060258">
    <property type="term" value="P:negative regulation of filamentous growth"/>
    <property type="evidence" value="ECO:0007669"/>
    <property type="project" value="EnsemblFungi"/>
</dbReference>
<dbReference type="GO" id="GO:1990508">
    <property type="term" value="C:CKM complex"/>
    <property type="evidence" value="ECO:0007669"/>
    <property type="project" value="EnsemblFungi"/>
</dbReference>
<evidence type="ECO:0000256" key="11">
    <source>
        <dbReference type="ARBA" id="ARBA00022840"/>
    </source>
</evidence>
<keyword evidence="8" id="KW-0479">Metal-binding</keyword>
<evidence type="ECO:0000256" key="5">
    <source>
        <dbReference type="ARBA" id="ARBA00022491"/>
    </source>
</evidence>
<feature type="compositionally biased region" description="Polar residues" evidence="21">
    <location>
        <begin position="1"/>
        <end position="17"/>
    </location>
</feature>
<keyword evidence="15" id="KW-0804">Transcription</keyword>
<evidence type="ECO:0000256" key="9">
    <source>
        <dbReference type="ARBA" id="ARBA00022741"/>
    </source>
</evidence>
<keyword evidence="11" id="KW-0067">ATP-binding</keyword>
<feature type="compositionally biased region" description="Low complexity" evidence="21">
    <location>
        <begin position="18"/>
        <end position="36"/>
    </location>
</feature>
<dbReference type="HOGENOM" id="CLU_000288_181_6_1"/>
<dbReference type="GO" id="GO:0008353">
    <property type="term" value="F:RNA polymerase II CTD heptapeptide repeat kinase activity"/>
    <property type="evidence" value="ECO:0007669"/>
    <property type="project" value="UniProtKB-EC"/>
</dbReference>
<evidence type="ECO:0000256" key="13">
    <source>
        <dbReference type="ARBA" id="ARBA00023015"/>
    </source>
</evidence>
<dbReference type="InterPro" id="IPR008271">
    <property type="entry name" value="Ser/Thr_kinase_AS"/>
</dbReference>
<dbReference type="EC" id="2.7.11.22" evidence="4"/>
<dbReference type="FunFam" id="3.30.200.20:FF:000774">
    <property type="entry name" value="Serine/threonine-protein kinase SSN3"/>
    <property type="match status" value="1"/>
</dbReference>
<dbReference type="Gene3D" id="3.30.200.20">
    <property type="entry name" value="Phosphorylase Kinase, domain 1"/>
    <property type="match status" value="1"/>
</dbReference>
<dbReference type="SUPFAM" id="SSF56112">
    <property type="entry name" value="Protein kinase-like (PK-like)"/>
    <property type="match status" value="1"/>
</dbReference>
<proteinExistence type="inferred from homology"/>
<dbReference type="EC" id="2.7.11.23" evidence="3"/>
<evidence type="ECO:0000256" key="10">
    <source>
        <dbReference type="ARBA" id="ARBA00022777"/>
    </source>
</evidence>
<comment type="catalytic activity">
    <reaction evidence="19">
        <text>L-seryl-[protein] + ATP = O-phospho-L-seryl-[protein] + ADP + H(+)</text>
        <dbReference type="Rhea" id="RHEA:17989"/>
        <dbReference type="Rhea" id="RHEA-COMP:9863"/>
        <dbReference type="Rhea" id="RHEA-COMP:11604"/>
        <dbReference type="ChEBI" id="CHEBI:15378"/>
        <dbReference type="ChEBI" id="CHEBI:29999"/>
        <dbReference type="ChEBI" id="CHEBI:30616"/>
        <dbReference type="ChEBI" id="CHEBI:83421"/>
        <dbReference type="ChEBI" id="CHEBI:456216"/>
        <dbReference type="EC" id="2.7.11.22"/>
    </reaction>
</comment>
<evidence type="ECO:0000256" key="21">
    <source>
        <dbReference type="SAM" id="MobiDB-lite"/>
    </source>
</evidence>
<evidence type="ECO:0000256" key="17">
    <source>
        <dbReference type="ARBA" id="ARBA00041823"/>
    </source>
</evidence>
<dbReference type="PANTHER" id="PTHR24056:SF495">
    <property type="entry name" value="CYCLIN-DEPENDENT KINASE 8-RELATED"/>
    <property type="match status" value="1"/>
</dbReference>
<dbReference type="SMART" id="SM00220">
    <property type="entry name" value="S_TKc"/>
    <property type="match status" value="1"/>
</dbReference>
<protein>
    <recommendedName>
        <fullName evidence="17">Cyclin-dependent kinase 8</fullName>
        <ecNumber evidence="4">2.7.11.22</ecNumber>
        <ecNumber evidence="3">2.7.11.23</ecNumber>
    </recommendedName>
</protein>
<dbReference type="GO" id="GO:0046872">
    <property type="term" value="F:metal ion binding"/>
    <property type="evidence" value="ECO:0007669"/>
    <property type="project" value="UniProtKB-KW"/>
</dbReference>
<evidence type="ECO:0000259" key="22">
    <source>
        <dbReference type="PROSITE" id="PS50011"/>
    </source>
</evidence>
<evidence type="ECO:0000256" key="7">
    <source>
        <dbReference type="ARBA" id="ARBA00022679"/>
    </source>
</evidence>
<dbReference type="GO" id="GO:0016592">
    <property type="term" value="C:mediator complex"/>
    <property type="evidence" value="ECO:0007669"/>
    <property type="project" value="EnsemblFungi"/>
</dbReference>
<keyword evidence="9" id="KW-0547">Nucleotide-binding</keyword>
<feature type="compositionally biased region" description="Polar residues" evidence="21">
    <location>
        <begin position="147"/>
        <end position="156"/>
    </location>
</feature>
<keyword evidence="24" id="KW-1185">Reference proteome</keyword>
<evidence type="ECO:0000256" key="6">
    <source>
        <dbReference type="ARBA" id="ARBA00022527"/>
    </source>
</evidence>
<evidence type="ECO:0000256" key="8">
    <source>
        <dbReference type="ARBA" id="ARBA00022723"/>
    </source>
</evidence>
<dbReference type="GeneID" id="11468282"/>
<evidence type="ECO:0000256" key="2">
    <source>
        <dbReference type="ARBA" id="ARBA00006485"/>
    </source>
</evidence>
<comment type="subcellular location">
    <subcellularLocation>
        <location evidence="1">Nucleus</location>
    </subcellularLocation>
</comment>
<feature type="compositionally biased region" description="Polar residues" evidence="21">
    <location>
        <begin position="166"/>
        <end position="176"/>
    </location>
</feature>
<evidence type="ECO:0000256" key="15">
    <source>
        <dbReference type="ARBA" id="ARBA00023163"/>
    </source>
</evidence>
<dbReference type="EMBL" id="CP002498">
    <property type="protein sequence ID" value="AET38260.1"/>
    <property type="molecule type" value="Genomic_DNA"/>
</dbReference>
<dbReference type="GO" id="GO:0031648">
    <property type="term" value="P:protein destabilization"/>
    <property type="evidence" value="ECO:0007669"/>
    <property type="project" value="EnsemblFungi"/>
</dbReference>
<evidence type="ECO:0000256" key="16">
    <source>
        <dbReference type="ARBA" id="ARBA00023242"/>
    </source>
</evidence>
<evidence type="ECO:0000256" key="4">
    <source>
        <dbReference type="ARBA" id="ARBA00012425"/>
    </source>
</evidence>
<dbReference type="STRING" id="931890.G8JQA2"/>
<dbReference type="PANTHER" id="PTHR24056">
    <property type="entry name" value="CELL DIVISION PROTEIN KINASE"/>
    <property type="match status" value="1"/>
</dbReference>
<keyword evidence="12" id="KW-0460">Magnesium</keyword>
<dbReference type="OMA" id="IYMVSEF"/>
<name>G8JQA2_ERECY</name>
<dbReference type="PROSITE" id="PS50011">
    <property type="entry name" value="PROTEIN_KINASE_DOM"/>
    <property type="match status" value="1"/>
</dbReference>
<reference evidence="24" key="1">
    <citation type="journal article" date="2012" name="G3 (Bethesda)">
        <title>Pichia sorbitophila, an interspecies yeast hybrid reveals early steps of genome resolution following polyploidization.</title>
        <authorList>
            <person name="Leh Louis V."/>
            <person name="Despons L."/>
            <person name="Friedrich A."/>
            <person name="Martin T."/>
            <person name="Durrens P."/>
            <person name="Casaregola S."/>
            <person name="Neuveglise C."/>
            <person name="Fairhead C."/>
            <person name="Marck C."/>
            <person name="Cruz J.A."/>
            <person name="Straub M.L."/>
            <person name="Kugler V."/>
            <person name="Sacerdot C."/>
            <person name="Uzunov Z."/>
            <person name="Thierry A."/>
            <person name="Weiss S."/>
            <person name="Bleykasten C."/>
            <person name="De Montigny J."/>
            <person name="Jacques N."/>
            <person name="Jung P."/>
            <person name="Lemaire M."/>
            <person name="Mallet S."/>
            <person name="Morel G."/>
            <person name="Richard G.F."/>
            <person name="Sarkar A."/>
            <person name="Savel G."/>
            <person name="Schacherer J."/>
            <person name="Seret M.L."/>
            <person name="Talla E."/>
            <person name="Samson G."/>
            <person name="Jubin C."/>
            <person name="Poulain J."/>
            <person name="Vacherie B."/>
            <person name="Barbe V."/>
            <person name="Pelletier E."/>
            <person name="Sherman D.J."/>
            <person name="Westhof E."/>
            <person name="Weissenbach J."/>
            <person name="Baret P.V."/>
            <person name="Wincker P."/>
            <person name="Gaillardin C."/>
            <person name="Dujon B."/>
            <person name="Souciet J.L."/>
        </authorList>
    </citation>
    <scope>NUCLEOTIDE SEQUENCE [LARGE SCALE GENOMIC DNA]</scope>
    <source>
        <strain evidence="24">CBS 270.75 / DBVPG 7215 / KCTC 17166 / NRRL Y-17582</strain>
    </source>
</reference>
<evidence type="ECO:0000256" key="18">
    <source>
        <dbReference type="ARBA" id="ARBA00047811"/>
    </source>
</evidence>
<feature type="region of interest" description="Disordered" evidence="21">
    <location>
        <begin position="1"/>
        <end position="47"/>
    </location>
</feature>
<feature type="region of interest" description="Disordered" evidence="21">
    <location>
        <begin position="142"/>
        <end position="176"/>
    </location>
</feature>
<evidence type="ECO:0000256" key="19">
    <source>
        <dbReference type="ARBA" id="ARBA00048367"/>
    </source>
</evidence>
<evidence type="ECO:0000256" key="14">
    <source>
        <dbReference type="ARBA" id="ARBA00023159"/>
    </source>
</evidence>
<comment type="catalytic activity">
    <reaction evidence="20">
        <text>[DNA-directed RNA polymerase] + ATP = phospho-[DNA-directed RNA polymerase] + ADP + H(+)</text>
        <dbReference type="Rhea" id="RHEA:10216"/>
        <dbReference type="Rhea" id="RHEA-COMP:11321"/>
        <dbReference type="Rhea" id="RHEA-COMP:11322"/>
        <dbReference type="ChEBI" id="CHEBI:15378"/>
        <dbReference type="ChEBI" id="CHEBI:30616"/>
        <dbReference type="ChEBI" id="CHEBI:43176"/>
        <dbReference type="ChEBI" id="CHEBI:68546"/>
        <dbReference type="ChEBI" id="CHEBI:456216"/>
        <dbReference type="EC" id="2.7.11.23"/>
    </reaction>
</comment>
<keyword evidence="14" id="KW-0010">Activator</keyword>
<dbReference type="Pfam" id="PF00069">
    <property type="entry name" value="Pkinase"/>
    <property type="match status" value="1"/>
</dbReference>
<accession>G8JQA2</accession>
<dbReference type="AlphaFoldDB" id="G8JQA2"/>
<dbReference type="GO" id="GO:0045944">
    <property type="term" value="P:positive regulation of transcription by RNA polymerase II"/>
    <property type="evidence" value="ECO:0007669"/>
    <property type="project" value="EnsemblFungi"/>
</dbReference>
<sequence length="573" mass="64418">MNNQHQSQQNKYFKVSNQSSTRSLWSQQQQQQLLDSKGNTTNSKTPMLMANNNVFSIGPYRQRKDVSRVSVLEKYEIIGYIAAGTYGKVYKAKVKSPMNDQENKLISHNGPIGMSSSNLDTRRGNLALRIVGNRSSDLLRLDDNTSKDTLPSTNNAMIGGQPHPGRSSTTIKSSPKKNVSTPFFAIKKFKTEREGAEQLHYTGISQSACREMSLCRELNNKHLIKLVEIFLEKKSIYMVSEFAEHDLLQIIHFHSHPEKRLIPPRTLKSIMWQILDGVSYLHQNWILHRDLKPANIMVTVDGCVKIGDLGLARKFYNMVQTLYTGDKVVVTIWYRAPELLLGARHYSPAIDLWAVGCIFAELIGLRPIFKGEEAKMDSKKSVPFQGNQLQRILEVLGTPTPQTWPNIHKYPEYEQLAKFSKYRDNLPVWYHSSGGRDKATLDLLYHLLRYDPISRIDAIDALEHEYFCNNDPPVSEDVFEGLNYKYPPRRIHTNDNDIMNAGANKSKNVFSHHPPQQQAANNNGITNNSIGGLGVNRRILAAAAAAAAAVQGNGSNMSSGGTSSGGPLRKKKR</sequence>
<dbReference type="Gene3D" id="1.10.510.10">
    <property type="entry name" value="Transferase(Phosphotransferase) domain 1"/>
    <property type="match status" value="1"/>
</dbReference>
<dbReference type="OrthoDB" id="6284126at2759"/>
<dbReference type="InterPro" id="IPR000719">
    <property type="entry name" value="Prot_kinase_dom"/>
</dbReference>
<evidence type="ECO:0000256" key="1">
    <source>
        <dbReference type="ARBA" id="ARBA00004123"/>
    </source>
</evidence>
<keyword evidence="6" id="KW-0723">Serine/threonine-protein kinase</keyword>
<dbReference type="InterPro" id="IPR050108">
    <property type="entry name" value="CDK"/>
</dbReference>
<comment type="catalytic activity">
    <reaction evidence="18">
        <text>L-threonyl-[protein] + ATP = O-phospho-L-threonyl-[protein] + ADP + H(+)</text>
        <dbReference type="Rhea" id="RHEA:46608"/>
        <dbReference type="Rhea" id="RHEA-COMP:11060"/>
        <dbReference type="Rhea" id="RHEA-COMP:11605"/>
        <dbReference type="ChEBI" id="CHEBI:15378"/>
        <dbReference type="ChEBI" id="CHEBI:30013"/>
        <dbReference type="ChEBI" id="CHEBI:30616"/>
        <dbReference type="ChEBI" id="CHEBI:61977"/>
        <dbReference type="ChEBI" id="CHEBI:456216"/>
        <dbReference type="EC" id="2.7.11.22"/>
    </reaction>
</comment>
<keyword evidence="7" id="KW-0808">Transferase</keyword>
<keyword evidence="16" id="KW-0539">Nucleus</keyword>
<gene>
    <name evidence="23" type="ordered locus">Ecym_2540</name>
</gene>
<dbReference type="Proteomes" id="UP000006790">
    <property type="component" value="Chromosome 2"/>
</dbReference>
<evidence type="ECO:0000256" key="20">
    <source>
        <dbReference type="ARBA" id="ARBA00049280"/>
    </source>
</evidence>
<keyword evidence="10" id="KW-0418">Kinase</keyword>
<dbReference type="RefSeq" id="XP_003645077.1">
    <property type="nucleotide sequence ID" value="XM_003645029.1"/>
</dbReference>
<dbReference type="GO" id="GO:0004693">
    <property type="term" value="F:cyclin-dependent protein serine/threonine kinase activity"/>
    <property type="evidence" value="ECO:0007669"/>
    <property type="project" value="UniProtKB-EC"/>
</dbReference>
<dbReference type="InterPro" id="IPR011009">
    <property type="entry name" value="Kinase-like_dom_sf"/>
</dbReference>
<evidence type="ECO:0000313" key="23">
    <source>
        <dbReference type="EMBL" id="AET38260.1"/>
    </source>
</evidence>
<feature type="region of interest" description="Disordered" evidence="21">
    <location>
        <begin position="551"/>
        <end position="573"/>
    </location>
</feature>
<feature type="domain" description="Protein kinase" evidence="22">
    <location>
        <begin position="75"/>
        <end position="467"/>
    </location>
</feature>
<organism evidence="23 24">
    <name type="scientific">Eremothecium cymbalariae (strain CBS 270.75 / DBVPG 7215 / KCTC 17166 / NRRL Y-17582)</name>
    <name type="common">Yeast</name>
    <dbReference type="NCBI Taxonomy" id="931890"/>
    <lineage>
        <taxon>Eukaryota</taxon>
        <taxon>Fungi</taxon>
        <taxon>Dikarya</taxon>
        <taxon>Ascomycota</taxon>
        <taxon>Saccharomycotina</taxon>
        <taxon>Saccharomycetes</taxon>
        <taxon>Saccharomycetales</taxon>
        <taxon>Saccharomycetaceae</taxon>
        <taxon>Eremothecium</taxon>
    </lineage>
</organism>